<evidence type="ECO:0000256" key="1">
    <source>
        <dbReference type="ARBA" id="ARBA00008791"/>
    </source>
</evidence>
<dbReference type="InterPro" id="IPR014729">
    <property type="entry name" value="Rossmann-like_a/b/a_fold"/>
</dbReference>
<evidence type="ECO:0000259" key="2">
    <source>
        <dbReference type="Pfam" id="PF00582"/>
    </source>
</evidence>
<evidence type="ECO:0000313" key="3">
    <source>
        <dbReference type="EMBL" id="MBA8932093.1"/>
    </source>
</evidence>
<dbReference type="RefSeq" id="WP_025357059.1">
    <property type="nucleotide sequence ID" value="NZ_BAAABQ010000072.1"/>
</dbReference>
<organism evidence="3 4">
    <name type="scientific">Kutzneria viridogrisea</name>
    <dbReference type="NCBI Taxonomy" id="47990"/>
    <lineage>
        <taxon>Bacteria</taxon>
        <taxon>Bacillati</taxon>
        <taxon>Actinomycetota</taxon>
        <taxon>Actinomycetes</taxon>
        <taxon>Pseudonocardiales</taxon>
        <taxon>Pseudonocardiaceae</taxon>
        <taxon>Kutzneria</taxon>
    </lineage>
</organism>
<accession>A0ABR6BYV3</accession>
<dbReference type="PRINTS" id="PR01438">
    <property type="entry name" value="UNVRSLSTRESS"/>
</dbReference>
<dbReference type="SUPFAM" id="SSF52402">
    <property type="entry name" value="Adenine nucleotide alpha hydrolases-like"/>
    <property type="match status" value="1"/>
</dbReference>
<dbReference type="PANTHER" id="PTHR46268:SF6">
    <property type="entry name" value="UNIVERSAL STRESS PROTEIN UP12"/>
    <property type="match status" value="1"/>
</dbReference>
<comment type="caution">
    <text evidence="3">The sequence shown here is derived from an EMBL/GenBank/DDBJ whole genome shotgun (WGS) entry which is preliminary data.</text>
</comment>
<name>A0ABR6BYV3_9PSEU</name>
<dbReference type="Gene3D" id="3.40.50.620">
    <property type="entry name" value="HUPs"/>
    <property type="match status" value="1"/>
</dbReference>
<protein>
    <submittedName>
        <fullName evidence="3">Nucleotide-binding universal stress UspA family protein</fullName>
    </submittedName>
</protein>
<reference evidence="3 4" key="1">
    <citation type="submission" date="2020-08" db="EMBL/GenBank/DDBJ databases">
        <title>Genomic Encyclopedia of Archaeal and Bacterial Type Strains, Phase II (KMG-II): from individual species to whole genera.</title>
        <authorList>
            <person name="Goeker M."/>
        </authorList>
    </citation>
    <scope>NUCLEOTIDE SEQUENCE [LARGE SCALE GENOMIC DNA]</scope>
    <source>
        <strain evidence="3 4">DSM 43850</strain>
    </source>
</reference>
<comment type="similarity">
    <text evidence="1">Belongs to the universal stress protein A family.</text>
</comment>
<dbReference type="Proteomes" id="UP000517916">
    <property type="component" value="Unassembled WGS sequence"/>
</dbReference>
<dbReference type="PANTHER" id="PTHR46268">
    <property type="entry name" value="STRESS RESPONSE PROTEIN NHAX"/>
    <property type="match status" value="1"/>
</dbReference>
<feature type="domain" description="UspA" evidence="2">
    <location>
        <begin position="2"/>
        <end position="131"/>
    </location>
</feature>
<gene>
    <name evidence="3" type="ORF">BC739_009352</name>
</gene>
<evidence type="ECO:0000313" key="4">
    <source>
        <dbReference type="Proteomes" id="UP000517916"/>
    </source>
</evidence>
<dbReference type="EMBL" id="JACJID010000010">
    <property type="protein sequence ID" value="MBA8932093.1"/>
    <property type="molecule type" value="Genomic_DNA"/>
</dbReference>
<dbReference type="InterPro" id="IPR006016">
    <property type="entry name" value="UspA"/>
</dbReference>
<proteinExistence type="inferred from homology"/>
<keyword evidence="4" id="KW-1185">Reference proteome</keyword>
<sequence>MIVVGIDGTAVSRAALEWAVEEAAVRDCVVHVVHAWTFDPQSDLLPAEELHENSLQLLHDQVKSVRGRSHTKGIRRSSVRGNPARALVDAASEAELLVLGSHQRGPLAGLILGSVSAECVRRARCPVVIVPPAHED</sequence>
<dbReference type="InterPro" id="IPR006015">
    <property type="entry name" value="Universal_stress_UspA"/>
</dbReference>
<dbReference type="Pfam" id="PF00582">
    <property type="entry name" value="Usp"/>
    <property type="match status" value="1"/>
</dbReference>